<evidence type="ECO:0000256" key="1">
    <source>
        <dbReference type="ARBA" id="ARBA00022603"/>
    </source>
</evidence>
<feature type="compositionally biased region" description="Low complexity" evidence="4">
    <location>
        <begin position="235"/>
        <end position="247"/>
    </location>
</feature>
<feature type="compositionally biased region" description="Low complexity" evidence="4">
    <location>
        <begin position="105"/>
        <end position="121"/>
    </location>
</feature>
<feature type="compositionally biased region" description="Low complexity" evidence="4">
    <location>
        <begin position="382"/>
        <end position="393"/>
    </location>
</feature>
<evidence type="ECO:0000256" key="4">
    <source>
        <dbReference type="SAM" id="MobiDB-lite"/>
    </source>
</evidence>
<dbReference type="InterPro" id="IPR052190">
    <property type="entry name" value="Euk-Arch_PrmC-MTase"/>
</dbReference>
<evidence type="ECO:0000313" key="6">
    <source>
        <dbReference type="EMBL" id="KAK7253645.1"/>
    </source>
</evidence>
<feature type="compositionally biased region" description="Basic residues" evidence="4">
    <location>
        <begin position="394"/>
        <end position="416"/>
    </location>
</feature>
<evidence type="ECO:0000256" key="3">
    <source>
        <dbReference type="ARBA" id="ARBA00022691"/>
    </source>
</evidence>
<dbReference type="Gene3D" id="3.40.50.150">
    <property type="entry name" value="Vaccinia Virus protein VP39"/>
    <property type="match status" value="2"/>
</dbReference>
<sequence length="661" mass="70928">MAAQLDASDAALDGFVPSLDHASFADWDAVYEPAEDTFLLLDALFAERSSLRALGDATVVEVGPGSGVVSAYVAALLAAQAPAWSAPTSILGPAAVRGPRRRTARASTSSAATSRRAYGGVPRRRGRHHAAPAGASRGSVGRPRIQPARRVPTPRAEVGGAGIEASWAGGDRGREVLDRLLPDVTSGSPRGRFYVVVVEENDPDDIARILAADGAERTTVATKRCVASPRREGRQQAMGPPAQAQPVDPAVRAARLVIARVRIRKGAAGARGELQRSGRDMRRGPAKDVEGQTAADDDDSQEKSDKSESACFQVAVVAFLVVMVGAALYVSQSEPQSRQHAWLSTDGVLRKGAHDAAVAAAEEALGAAPLTAGASRKRRGTSRGPCSRCPACPRGRRRPPPSRRRRRRAWPARRPRGPSSSTSFRWAPVGARRFLDMVEGGFFSSRVGLFRSVKGFLCQTGVAGDVAVSKAWRRRGQRPDDPQWLDLKQPRPMKRGYLAFAGSGPDSRTTEFFFTYRDTGLGRAMDREDAAFGAPRLEAGGRAAALGGPRRGGGGRAGRGDVDREERVHRAERSGGDDYDELLRLDESVPKRGLSLAAIRALPRRAVRPGERVEDLITRSLVAPGAVVYDLPCGHCFEKPALLTWFRDHRTCPVCRHEVEA</sequence>
<dbReference type="Pfam" id="PF00160">
    <property type="entry name" value="Pro_isomerase"/>
    <property type="match status" value="1"/>
</dbReference>
<dbReference type="Pfam" id="PF13639">
    <property type="entry name" value="zf-RING_2"/>
    <property type="match status" value="1"/>
</dbReference>
<proteinExistence type="predicted"/>
<dbReference type="InterPro" id="IPR029000">
    <property type="entry name" value="Cyclophilin-like_dom_sf"/>
</dbReference>
<dbReference type="Proteomes" id="UP001363151">
    <property type="component" value="Unassembled WGS sequence"/>
</dbReference>
<keyword evidence="2" id="KW-0808">Transferase</keyword>
<dbReference type="InterPro" id="IPR013083">
    <property type="entry name" value="Znf_RING/FYVE/PHD"/>
</dbReference>
<keyword evidence="1 6" id="KW-0489">Methyltransferase</keyword>
<feature type="domain" description="PPIase cyclophilin-type" evidence="5">
    <location>
        <begin position="427"/>
        <end position="533"/>
    </location>
</feature>
<feature type="region of interest" description="Disordered" evidence="4">
    <location>
        <begin position="542"/>
        <end position="573"/>
    </location>
</feature>
<feature type="region of interest" description="Disordered" evidence="4">
    <location>
        <begin position="370"/>
        <end position="423"/>
    </location>
</feature>
<reference evidence="6 7" key="1">
    <citation type="submission" date="2024-03" db="EMBL/GenBank/DDBJ databases">
        <title>Aureococcus anophagefferens CCMP1851 and Kratosvirus quantuckense: Draft genome of a second virus-susceptible host strain in the model system.</title>
        <authorList>
            <person name="Chase E."/>
            <person name="Truchon A.R."/>
            <person name="Schepens W."/>
            <person name="Wilhelm S.W."/>
        </authorList>
    </citation>
    <scope>NUCLEOTIDE SEQUENCE [LARGE SCALE GENOMIC DNA]</scope>
    <source>
        <strain evidence="6 7">CCMP1851</strain>
    </source>
</reference>
<dbReference type="GO" id="GO:0008168">
    <property type="term" value="F:methyltransferase activity"/>
    <property type="evidence" value="ECO:0007669"/>
    <property type="project" value="UniProtKB-KW"/>
</dbReference>
<dbReference type="PANTHER" id="PTHR45875:SF1">
    <property type="entry name" value="METHYLTRANSFERASE N6AMT1"/>
    <property type="match status" value="1"/>
</dbReference>
<comment type="caution">
    <text evidence="6">The sequence shown here is derived from an EMBL/GenBank/DDBJ whole genome shotgun (WGS) entry which is preliminary data.</text>
</comment>
<feature type="region of interest" description="Disordered" evidence="4">
    <location>
        <begin position="269"/>
        <end position="306"/>
    </location>
</feature>
<keyword evidence="7" id="KW-1185">Reference proteome</keyword>
<dbReference type="PANTHER" id="PTHR45875">
    <property type="entry name" value="METHYLTRANSFERASE N6AMT1"/>
    <property type="match status" value="1"/>
</dbReference>
<dbReference type="SUPFAM" id="SSF50891">
    <property type="entry name" value="Cyclophilin-like"/>
    <property type="match status" value="1"/>
</dbReference>
<feature type="compositionally biased region" description="Basic and acidic residues" evidence="4">
    <location>
        <begin position="273"/>
        <end position="290"/>
    </location>
</feature>
<dbReference type="PROSITE" id="PS50072">
    <property type="entry name" value="CSA_PPIASE_2"/>
    <property type="match status" value="1"/>
</dbReference>
<dbReference type="SUPFAM" id="SSF57850">
    <property type="entry name" value="RING/U-box"/>
    <property type="match status" value="1"/>
</dbReference>
<dbReference type="Gene3D" id="2.40.100.10">
    <property type="entry name" value="Cyclophilin-like"/>
    <property type="match status" value="1"/>
</dbReference>
<dbReference type="InterPro" id="IPR029063">
    <property type="entry name" value="SAM-dependent_MTases_sf"/>
</dbReference>
<dbReference type="Gene3D" id="3.30.40.10">
    <property type="entry name" value="Zinc/RING finger domain, C3HC4 (zinc finger)"/>
    <property type="match status" value="1"/>
</dbReference>
<dbReference type="InterPro" id="IPR002130">
    <property type="entry name" value="Cyclophilin-type_PPIase_dom"/>
</dbReference>
<feature type="region of interest" description="Disordered" evidence="4">
    <location>
        <begin position="226"/>
        <end position="247"/>
    </location>
</feature>
<name>A0ABR1GCJ9_AURAN</name>
<evidence type="ECO:0000259" key="5">
    <source>
        <dbReference type="PROSITE" id="PS50072"/>
    </source>
</evidence>
<evidence type="ECO:0000256" key="2">
    <source>
        <dbReference type="ARBA" id="ARBA00022679"/>
    </source>
</evidence>
<dbReference type="EMBL" id="JBBJCI010000034">
    <property type="protein sequence ID" value="KAK7253645.1"/>
    <property type="molecule type" value="Genomic_DNA"/>
</dbReference>
<evidence type="ECO:0000313" key="7">
    <source>
        <dbReference type="Proteomes" id="UP001363151"/>
    </source>
</evidence>
<keyword evidence="3" id="KW-0949">S-adenosyl-L-methionine</keyword>
<organism evidence="6 7">
    <name type="scientific">Aureococcus anophagefferens</name>
    <name type="common">Harmful bloom alga</name>
    <dbReference type="NCBI Taxonomy" id="44056"/>
    <lineage>
        <taxon>Eukaryota</taxon>
        <taxon>Sar</taxon>
        <taxon>Stramenopiles</taxon>
        <taxon>Ochrophyta</taxon>
        <taxon>Pelagophyceae</taxon>
        <taxon>Pelagomonadales</taxon>
        <taxon>Pelagomonadaceae</taxon>
        <taxon>Aureococcus</taxon>
    </lineage>
</organism>
<gene>
    <name evidence="6" type="primary">N6AMT1</name>
    <name evidence="6" type="ORF">SO694_00002167</name>
</gene>
<dbReference type="InterPro" id="IPR001841">
    <property type="entry name" value="Znf_RING"/>
</dbReference>
<feature type="compositionally biased region" description="Basic and acidic residues" evidence="4">
    <location>
        <begin position="558"/>
        <end position="573"/>
    </location>
</feature>
<dbReference type="GO" id="GO:0032259">
    <property type="term" value="P:methylation"/>
    <property type="evidence" value="ECO:0007669"/>
    <property type="project" value="UniProtKB-KW"/>
</dbReference>
<protein>
    <submittedName>
        <fullName evidence="6">Protein methyltransferase</fullName>
    </submittedName>
</protein>
<feature type="region of interest" description="Disordered" evidence="4">
    <location>
        <begin position="96"/>
        <end position="156"/>
    </location>
</feature>
<accession>A0ABR1GCJ9</accession>